<proteinExistence type="predicted"/>
<dbReference type="AlphaFoldDB" id="A0A388SDV9"/>
<name>A0A388SDV9_9BURK</name>
<gene>
    <name evidence="2" type="ORF">MESMUL_19060</name>
</gene>
<accession>A0A388SDV9</accession>
<dbReference type="RefSeq" id="WP_116270801.1">
    <property type="nucleotide sequence ID" value="NZ_BGZJ01000002.1"/>
</dbReference>
<reference evidence="2 3" key="1">
    <citation type="journal article" date="2018" name="Int. J. Syst. Evol. Microbiol.">
        <title>Mesosutterella multiformis gen. nov., sp. nov., a member of the family Sutterellaceae and Sutterella megalosphaeroides sp. nov., isolated from human faeces.</title>
        <authorList>
            <person name="Sakamoto M."/>
            <person name="Ikeyama N."/>
            <person name="Kunihiro T."/>
            <person name="Iino T."/>
            <person name="Yuki M."/>
            <person name="Ohkuma M."/>
        </authorList>
    </citation>
    <scope>NUCLEOTIDE SEQUENCE [LARGE SCALE GENOMIC DNA]</scope>
    <source>
        <strain evidence="2 3">4NBBH2</strain>
    </source>
</reference>
<dbReference type="OrthoDB" id="9811869at2"/>
<dbReference type="InterPro" id="IPR003615">
    <property type="entry name" value="HNH_nuc"/>
</dbReference>
<dbReference type="Pfam" id="PF13391">
    <property type="entry name" value="HNH_2"/>
    <property type="match status" value="1"/>
</dbReference>
<sequence>MLSRLFIPKTLLDQGGIYARSLPDHPNQWTLQSYERHGLTGTLVGEPTEKDQFLYVDLKFTNAEFQSKLKDAFPNLQVLPDGSLRIETEAIFQAVADKCREQLSTLPSDFFPTSAEEDTEVEVSLADTESETVTSERSGQQLYRTRLEEIWGGRCAVTGVGVPEVLRASHAKPWKDCETGNERLDGYNGFLLSANLDALFDKFLISFADDGKILISPYLKAEELKALGVTPEMKLRFVDSRHLPYLEYQRNQFLKRIGNGNVIKDENS</sequence>
<protein>
    <recommendedName>
        <fullName evidence="1">HNH nuclease domain-containing protein</fullName>
    </recommendedName>
</protein>
<evidence type="ECO:0000313" key="2">
    <source>
        <dbReference type="EMBL" id="GBO94552.1"/>
    </source>
</evidence>
<dbReference type="Proteomes" id="UP000266091">
    <property type="component" value="Unassembled WGS sequence"/>
</dbReference>
<feature type="domain" description="HNH nuclease" evidence="1">
    <location>
        <begin position="155"/>
        <end position="207"/>
    </location>
</feature>
<evidence type="ECO:0000259" key="1">
    <source>
        <dbReference type="Pfam" id="PF13391"/>
    </source>
</evidence>
<dbReference type="EMBL" id="BGZJ01000002">
    <property type="protein sequence ID" value="GBO94552.1"/>
    <property type="molecule type" value="Genomic_DNA"/>
</dbReference>
<organism evidence="2 3">
    <name type="scientific">Mesosutterella multiformis</name>
    <dbReference type="NCBI Taxonomy" id="2259133"/>
    <lineage>
        <taxon>Bacteria</taxon>
        <taxon>Pseudomonadati</taxon>
        <taxon>Pseudomonadota</taxon>
        <taxon>Betaproteobacteria</taxon>
        <taxon>Burkholderiales</taxon>
        <taxon>Sutterellaceae</taxon>
        <taxon>Mesosutterella</taxon>
    </lineage>
</organism>
<comment type="caution">
    <text evidence="2">The sequence shown here is derived from an EMBL/GenBank/DDBJ whole genome shotgun (WGS) entry which is preliminary data.</text>
</comment>
<keyword evidence="3" id="KW-1185">Reference proteome</keyword>
<evidence type="ECO:0000313" key="3">
    <source>
        <dbReference type="Proteomes" id="UP000266091"/>
    </source>
</evidence>